<evidence type="ECO:0000313" key="2">
    <source>
        <dbReference type="EMBL" id="KAG5560618.1"/>
    </source>
</evidence>
<dbReference type="PANTHER" id="PTHR31422:SF3">
    <property type="entry name" value="GTD-BINDING DOMAIN-CONTAINING PROTEIN"/>
    <property type="match status" value="1"/>
</dbReference>
<accession>A0AAV6L6C3</accession>
<keyword evidence="3" id="KW-1185">Reference proteome</keyword>
<reference evidence="2" key="1">
    <citation type="submission" date="2020-08" db="EMBL/GenBank/DDBJ databases">
        <title>Plant Genome Project.</title>
        <authorList>
            <person name="Zhang R.-G."/>
        </authorList>
    </citation>
    <scope>NUCLEOTIDE SEQUENCE</scope>
    <source>
        <strain evidence="2">WSP0</strain>
        <tissue evidence="2">Leaf</tissue>
    </source>
</reference>
<comment type="caution">
    <text evidence="2">The sequence shown here is derived from an EMBL/GenBank/DDBJ whole genome shotgun (WGS) entry which is preliminary data.</text>
</comment>
<gene>
    <name evidence="2" type="ORF">RHGRI_003816</name>
</gene>
<evidence type="ECO:0000256" key="1">
    <source>
        <dbReference type="SAM" id="MobiDB-lite"/>
    </source>
</evidence>
<name>A0AAV6L6C3_9ERIC</name>
<feature type="region of interest" description="Disordered" evidence="1">
    <location>
        <begin position="148"/>
        <end position="168"/>
    </location>
</feature>
<organism evidence="2 3">
    <name type="scientific">Rhododendron griersonianum</name>
    <dbReference type="NCBI Taxonomy" id="479676"/>
    <lineage>
        <taxon>Eukaryota</taxon>
        <taxon>Viridiplantae</taxon>
        <taxon>Streptophyta</taxon>
        <taxon>Embryophyta</taxon>
        <taxon>Tracheophyta</taxon>
        <taxon>Spermatophyta</taxon>
        <taxon>Magnoliopsida</taxon>
        <taxon>eudicotyledons</taxon>
        <taxon>Gunneridae</taxon>
        <taxon>Pentapetalae</taxon>
        <taxon>asterids</taxon>
        <taxon>Ericales</taxon>
        <taxon>Ericaceae</taxon>
        <taxon>Ericoideae</taxon>
        <taxon>Rhodoreae</taxon>
        <taxon>Rhododendron</taxon>
    </lineage>
</organism>
<dbReference type="Proteomes" id="UP000823749">
    <property type="component" value="Chromosome 2"/>
</dbReference>
<sequence length="334" mass="38180">MSGSLRKHEFSENTLYLESEDQEQNDNANLPEETETKTIQNHNVNVVRIPNDGEILEWHRNDAFQGSRCPEDMILDMQAHVHDVHVIDGDKNNEPLRDSDASNVHRRSDAQLDASVIERKDGVTDFPSSNWLDTKPNFNRSSSSIMTAGLPPLGGSSCKSTTSDLRRSSMSAVDNERLKIDTEVEWLREKLRIVQEGREKLNFSMEPLEREKLQLQLLEDITRQLREIRQLTEPRKAVRQTSLPLPFSKGGAELWLICCRHGCNFTRLGYVKEEALSKCVYRSSQKLIRYPEFVSPSGMAIRGSVLVVFQYFEFDPSLLDWLDSNVGFSFTEAS</sequence>
<feature type="region of interest" description="Disordered" evidence="1">
    <location>
        <begin position="1"/>
        <end position="39"/>
    </location>
</feature>
<proteinExistence type="predicted"/>
<protein>
    <submittedName>
        <fullName evidence="2">Uncharacterized protein</fullName>
    </submittedName>
</protein>
<feature type="compositionally biased region" description="Polar residues" evidence="1">
    <location>
        <begin position="157"/>
        <end position="168"/>
    </location>
</feature>
<dbReference type="PANTHER" id="PTHR31422">
    <property type="entry name" value="BNAANNG28530D PROTEIN"/>
    <property type="match status" value="1"/>
</dbReference>
<dbReference type="EMBL" id="JACTNZ010000002">
    <property type="protein sequence ID" value="KAG5560618.1"/>
    <property type="molecule type" value="Genomic_DNA"/>
</dbReference>
<evidence type="ECO:0000313" key="3">
    <source>
        <dbReference type="Proteomes" id="UP000823749"/>
    </source>
</evidence>
<dbReference type="AlphaFoldDB" id="A0AAV6L6C3"/>
<feature type="compositionally biased region" description="Basic and acidic residues" evidence="1">
    <location>
        <begin position="1"/>
        <end position="11"/>
    </location>
</feature>